<evidence type="ECO:0000259" key="4">
    <source>
        <dbReference type="PROSITE" id="PS50043"/>
    </source>
</evidence>
<keyword evidence="2" id="KW-0238">DNA-binding</keyword>
<evidence type="ECO:0000256" key="3">
    <source>
        <dbReference type="ARBA" id="ARBA00023163"/>
    </source>
</evidence>
<dbReference type="InterPro" id="IPR000792">
    <property type="entry name" value="Tscrpt_reg_LuxR_C"/>
</dbReference>
<dbReference type="Pfam" id="PF17874">
    <property type="entry name" value="TPR_MalT"/>
    <property type="match status" value="1"/>
</dbReference>
<evidence type="ECO:0000313" key="5">
    <source>
        <dbReference type="EMBL" id="RDB69601.1"/>
    </source>
</evidence>
<organism evidence="5 6">
    <name type="scientific">Eggerthella lenta</name>
    <name type="common">Eubacterium lentum</name>
    <dbReference type="NCBI Taxonomy" id="84112"/>
    <lineage>
        <taxon>Bacteria</taxon>
        <taxon>Bacillati</taxon>
        <taxon>Actinomycetota</taxon>
        <taxon>Coriobacteriia</taxon>
        <taxon>Eggerthellales</taxon>
        <taxon>Eggerthellaceae</taxon>
        <taxon>Eggerthella</taxon>
    </lineage>
</organism>
<reference evidence="5 6" key="1">
    <citation type="journal article" date="2018" name="Elife">
        <title>Discovery and characterization of a prevalent human gut bacterial enzyme sufficient for the inactivation of a family of plant toxins.</title>
        <authorList>
            <person name="Koppel N."/>
            <person name="Bisanz J.E."/>
            <person name="Pandelia M.E."/>
            <person name="Turnbaugh P.J."/>
            <person name="Balskus E.P."/>
        </authorList>
    </citation>
    <scope>NUCLEOTIDE SEQUENCE [LARGE SCALE GENOMIC DNA]</scope>
    <source>
        <strain evidence="5 6">W1 BHI 6</strain>
    </source>
</reference>
<name>A0A369MDM0_EGGLN</name>
<dbReference type="Proteomes" id="UP000253970">
    <property type="component" value="Unassembled WGS sequence"/>
</dbReference>
<dbReference type="Gene3D" id="1.10.10.10">
    <property type="entry name" value="Winged helix-like DNA-binding domain superfamily/Winged helix DNA-binding domain"/>
    <property type="match status" value="1"/>
</dbReference>
<dbReference type="PANTHER" id="PTHR44688">
    <property type="entry name" value="DNA-BINDING TRANSCRIPTIONAL ACTIVATOR DEVR_DOSR"/>
    <property type="match status" value="1"/>
</dbReference>
<dbReference type="GO" id="GO:0003677">
    <property type="term" value="F:DNA binding"/>
    <property type="evidence" value="ECO:0007669"/>
    <property type="project" value="UniProtKB-KW"/>
</dbReference>
<sequence>MDSSLMLSEKFTPAALPEVCAPRRSLIGRFDDAAALRFGYVGAPAGSGKTVSTLLWLKACKRKVVWIGLDRYDNAPTVFFKLLATGLLSVQPENVGMRRVLASPSFSASPVEHVIMMLAEMQPPTERYALVLDDVHLVTNREIMKALPAVLKRLPGAFAVFLLSRNELPDELRSVVRDPAQLVGADQLRFTEDEIRRYFKSLGRALTAEETRFAFAATEGWAIGVAAVAKTGKIDSGSSHYLFASYFESQVWNAWDLDLREFCLRTSVVDEFDPELARLLTGRPDARAVMDELNRTNTFLSRLHGDAYRYHHLFQDFLREKAAADGIDRPKLCKAAAAYYREHRDYSRALRFWMESGDYRGIDAYLLLFLFENNRGNIAEYADFLNTFFVDEVPERAFKECPPLHVLGAWHAYLTSRRELFERHMDAVYRNLPRIARADSRFMEYALLAYSVDHRTSILEKVKHFRTFGRFIKRFTPEGLATNIASFTHNLPYMHRSNLDYSDLALEAGSMRKLEGNFSLLLGQEWRYIEPGIPACFAYERNRLDEARAGIERARAAMVPDNKVEGRLCVAVMHQQTLWQLGRTDEADAVLDELDGLVEREAPFFLPNLKAHRAKLSLFDADKRVARTWLDEFFVTEVERVELYRVPQHFTTARAHLALEHRAEALRVLDLLDRFGREFNRPLDVGEAGALKAALLWAYGKKAEACEALSSALEALAPYGFVRIVADEGASVEPVLKRLLKQVSATEYGGPLERAYVHELLLAAHATAQRHSGVTANIVPKKKPVKLSQQQTLVLSLLAQGRCNADIVAETGLSLSTVKSHTAAAYRKLGVHTAMDAVLKARELGLLE</sequence>
<comment type="caution">
    <text evidence="5">The sequence shown here is derived from an EMBL/GenBank/DDBJ whole genome shotgun (WGS) entry which is preliminary data.</text>
</comment>
<gene>
    <name evidence="5" type="ORF">C1875_09520</name>
</gene>
<proteinExistence type="predicted"/>
<evidence type="ECO:0000256" key="2">
    <source>
        <dbReference type="ARBA" id="ARBA00023125"/>
    </source>
</evidence>
<dbReference type="InterPro" id="IPR011990">
    <property type="entry name" value="TPR-like_helical_dom_sf"/>
</dbReference>
<dbReference type="AlphaFoldDB" id="A0A369MDM0"/>
<keyword evidence="3" id="KW-0804">Transcription</keyword>
<dbReference type="PROSITE" id="PS50043">
    <property type="entry name" value="HTH_LUXR_2"/>
    <property type="match status" value="1"/>
</dbReference>
<protein>
    <submittedName>
        <fullName evidence="5">Helix-turn-helix transcriptional regulator</fullName>
    </submittedName>
</protein>
<dbReference type="Gene3D" id="1.25.40.10">
    <property type="entry name" value="Tetratricopeptide repeat domain"/>
    <property type="match status" value="1"/>
</dbReference>
<dbReference type="SUPFAM" id="SSF48452">
    <property type="entry name" value="TPR-like"/>
    <property type="match status" value="1"/>
</dbReference>
<dbReference type="InterPro" id="IPR041617">
    <property type="entry name" value="TPR_MalT"/>
</dbReference>
<dbReference type="EMBL" id="PPTU01000013">
    <property type="protein sequence ID" value="RDB69601.1"/>
    <property type="molecule type" value="Genomic_DNA"/>
</dbReference>
<dbReference type="CDD" id="cd06170">
    <property type="entry name" value="LuxR_C_like"/>
    <property type="match status" value="1"/>
</dbReference>
<evidence type="ECO:0000256" key="1">
    <source>
        <dbReference type="ARBA" id="ARBA00023015"/>
    </source>
</evidence>
<dbReference type="GO" id="GO:0006355">
    <property type="term" value="P:regulation of DNA-templated transcription"/>
    <property type="evidence" value="ECO:0007669"/>
    <property type="project" value="InterPro"/>
</dbReference>
<dbReference type="PANTHER" id="PTHR44688:SF16">
    <property type="entry name" value="DNA-BINDING TRANSCRIPTIONAL ACTIVATOR DEVR_DOSR"/>
    <property type="match status" value="1"/>
</dbReference>
<feature type="domain" description="HTH luxR-type" evidence="4">
    <location>
        <begin position="780"/>
        <end position="845"/>
    </location>
</feature>
<keyword evidence="1" id="KW-0805">Transcription regulation</keyword>
<dbReference type="InterPro" id="IPR059106">
    <property type="entry name" value="WHD_MalT"/>
</dbReference>
<evidence type="ECO:0000313" key="6">
    <source>
        <dbReference type="Proteomes" id="UP000253970"/>
    </source>
</evidence>
<dbReference type="InterPro" id="IPR016032">
    <property type="entry name" value="Sig_transdc_resp-reg_C-effctor"/>
</dbReference>
<dbReference type="InterPro" id="IPR036388">
    <property type="entry name" value="WH-like_DNA-bd_sf"/>
</dbReference>
<dbReference type="PRINTS" id="PR00038">
    <property type="entry name" value="HTHLUXR"/>
</dbReference>
<dbReference type="SMART" id="SM00421">
    <property type="entry name" value="HTH_LUXR"/>
    <property type="match status" value="1"/>
</dbReference>
<dbReference type="SUPFAM" id="SSF46894">
    <property type="entry name" value="C-terminal effector domain of the bipartite response regulators"/>
    <property type="match status" value="1"/>
</dbReference>
<dbReference type="Pfam" id="PF25873">
    <property type="entry name" value="WHD_MalT"/>
    <property type="match status" value="1"/>
</dbReference>
<accession>A0A369MDM0</accession>
<dbReference type="Pfam" id="PF00196">
    <property type="entry name" value="GerE"/>
    <property type="match status" value="1"/>
</dbReference>